<dbReference type="Proteomes" id="UP000617340">
    <property type="component" value="Unassembled WGS sequence"/>
</dbReference>
<organism evidence="2 3">
    <name type="scientific">Vespula germanica</name>
    <name type="common">German yellow jacket</name>
    <name type="synonym">Paravespula germanica</name>
    <dbReference type="NCBI Taxonomy" id="30212"/>
    <lineage>
        <taxon>Eukaryota</taxon>
        <taxon>Metazoa</taxon>
        <taxon>Ecdysozoa</taxon>
        <taxon>Arthropoda</taxon>
        <taxon>Hexapoda</taxon>
        <taxon>Insecta</taxon>
        <taxon>Pterygota</taxon>
        <taxon>Neoptera</taxon>
        <taxon>Endopterygota</taxon>
        <taxon>Hymenoptera</taxon>
        <taxon>Apocrita</taxon>
        <taxon>Aculeata</taxon>
        <taxon>Vespoidea</taxon>
        <taxon>Vespidae</taxon>
        <taxon>Vespinae</taxon>
        <taxon>Vespula</taxon>
    </lineage>
</organism>
<keyword evidence="3" id="KW-1185">Reference proteome</keyword>
<proteinExistence type="predicted"/>
<evidence type="ECO:0000313" key="3">
    <source>
        <dbReference type="Proteomes" id="UP000617340"/>
    </source>
</evidence>
<evidence type="ECO:0000313" key="2">
    <source>
        <dbReference type="EMBL" id="KAF7387194.1"/>
    </source>
</evidence>
<reference evidence="2" key="1">
    <citation type="journal article" date="2020" name="G3 (Bethesda)">
        <title>High-Quality Assemblies for Three Invasive Social Wasps from the &lt;i&gt;Vespula&lt;/i&gt; Genus.</title>
        <authorList>
            <person name="Harrop T.W.R."/>
            <person name="Guhlin J."/>
            <person name="McLaughlin G.M."/>
            <person name="Permina E."/>
            <person name="Stockwell P."/>
            <person name="Gilligan J."/>
            <person name="Le Lec M.F."/>
            <person name="Gruber M.A.M."/>
            <person name="Quinn O."/>
            <person name="Lovegrove M."/>
            <person name="Duncan E.J."/>
            <person name="Remnant E.J."/>
            <person name="Van Eeckhoven J."/>
            <person name="Graham B."/>
            <person name="Knapp R.A."/>
            <person name="Langford K.W."/>
            <person name="Kronenberg Z."/>
            <person name="Press M.O."/>
            <person name="Eacker S.M."/>
            <person name="Wilson-Rankin E.E."/>
            <person name="Purcell J."/>
            <person name="Lester P.J."/>
            <person name="Dearden P.K."/>
        </authorList>
    </citation>
    <scope>NUCLEOTIDE SEQUENCE</scope>
    <source>
        <strain evidence="2">Linc-1</strain>
    </source>
</reference>
<comment type="caution">
    <text evidence="2">The sequence shown here is derived from an EMBL/GenBank/DDBJ whole genome shotgun (WGS) entry which is preliminary data.</text>
</comment>
<protein>
    <submittedName>
        <fullName evidence="2">Uncharacterized protein</fullName>
    </submittedName>
</protein>
<dbReference type="EMBL" id="JACSDZ010000014">
    <property type="protein sequence ID" value="KAF7387194.1"/>
    <property type="molecule type" value="Genomic_DNA"/>
</dbReference>
<sequence length="142" mass="16003">MSFHRDDEDDEDDDDDNDDDDDDDDDEDYDAISIAGSISWILFVEEGQDPRGSTPQVRAWSCNEGHLSSRPSASIVHSQRTVGLKYVPTPVPSDKAFRISMQWIGLGDSGRRWYDLGVETKSYPLGRKLASDSKRHTPVRLT</sequence>
<gene>
    <name evidence="2" type="ORF">HZH68_012871</name>
</gene>
<name>A0A834JHI3_VESGE</name>
<evidence type="ECO:0000256" key="1">
    <source>
        <dbReference type="SAM" id="MobiDB-lite"/>
    </source>
</evidence>
<feature type="region of interest" description="Disordered" evidence="1">
    <location>
        <begin position="1"/>
        <end position="30"/>
    </location>
</feature>
<dbReference type="AlphaFoldDB" id="A0A834JHI3"/>
<feature type="compositionally biased region" description="Acidic residues" evidence="1">
    <location>
        <begin position="7"/>
        <end position="30"/>
    </location>
</feature>
<accession>A0A834JHI3</accession>